<accession>A0A7C9HKH1</accession>
<dbReference type="Gene3D" id="1.10.405.10">
    <property type="entry name" value="Guanine Nucleotide Dissociation Inhibitor, domain 1"/>
    <property type="match status" value="1"/>
</dbReference>
<dbReference type="InterPro" id="IPR036188">
    <property type="entry name" value="FAD/NAD-bd_sf"/>
</dbReference>
<evidence type="ECO:0000259" key="5">
    <source>
        <dbReference type="Pfam" id="PF01593"/>
    </source>
</evidence>
<sequence length="537" mass="58400">MARTPLFALLQRAARIARNAAKVDMPLEEFHERGMEMRVDATRRRLLQGAAASLALAACAPITPRAIGGPEVVIVGAGIAGLSAAWSLRQAGVPSRVYEAQARVGGRMLSLRDHFPNGQVIELGGELIDTGHVRIRKLAQDLGLVLDDLLEGETAADTWWFDGRRIGEAEIVQALAPLVPAIIADVEALGDGALDYRDANPAFRALDAMSIADWLDKHQVSGWLRKLIDVAYTTEMGLEIDQQSALNFLTFIGTEDADAFKIFGESDERFHVRGGNDLIPRTLASRMAESIHTGHVLEAVHADGDGVRLTFALDDGRVDIRARHVILALPFTLLRKVQIDVPLPPHKRNAIDHLAYGTNAKLMIGYDRRAWRQHDANGASMSDLPYQTTWETSRKQAGEAGTLTNFTGGRHGVELGQGTPRAQAEAATAALDRVWPGLAALRTNAREARFHWPTHPWSLGSYACFRPNDWSTLRGVMGEPVGPLFFAGEHCALDTQGFMEGGCESGQLAAEAVLAQLRGVSSAPHFPIQARRIARTA</sequence>
<dbReference type="Pfam" id="PF01593">
    <property type="entry name" value="Amino_oxidase"/>
    <property type="match status" value="1"/>
</dbReference>
<organism evidence="6 7">
    <name type="scientific">Noviluteimonas gilva</name>
    <dbReference type="NCBI Taxonomy" id="2682097"/>
    <lineage>
        <taxon>Bacteria</taxon>
        <taxon>Pseudomonadati</taxon>
        <taxon>Pseudomonadota</taxon>
        <taxon>Gammaproteobacteria</taxon>
        <taxon>Lysobacterales</taxon>
        <taxon>Lysobacteraceae</taxon>
        <taxon>Noviluteimonas</taxon>
    </lineage>
</organism>
<dbReference type="PANTHER" id="PTHR43563">
    <property type="entry name" value="AMINE OXIDASE"/>
    <property type="match status" value="1"/>
</dbReference>
<dbReference type="Proteomes" id="UP000479692">
    <property type="component" value="Unassembled WGS sequence"/>
</dbReference>
<dbReference type="PRINTS" id="PR00757">
    <property type="entry name" value="AMINEOXDASEF"/>
</dbReference>
<evidence type="ECO:0000256" key="4">
    <source>
        <dbReference type="PIRSR" id="PIRSR601613-1"/>
    </source>
</evidence>
<proteinExistence type="inferred from homology"/>
<dbReference type="Gene3D" id="3.50.50.60">
    <property type="entry name" value="FAD/NAD(P)-binding domain"/>
    <property type="match status" value="1"/>
</dbReference>
<dbReference type="InterPro" id="IPR050703">
    <property type="entry name" value="Flavin_MAO"/>
</dbReference>
<dbReference type="InterPro" id="IPR002937">
    <property type="entry name" value="Amino_oxidase"/>
</dbReference>
<comment type="caution">
    <text evidence="6">The sequence shown here is derived from an EMBL/GenBank/DDBJ whole genome shotgun (WGS) entry which is preliminary data.</text>
</comment>
<dbReference type="SUPFAM" id="SSF51905">
    <property type="entry name" value="FAD/NAD(P)-binding domain"/>
    <property type="match status" value="1"/>
</dbReference>
<dbReference type="PANTHER" id="PTHR43563:SF1">
    <property type="entry name" value="AMINE OXIDASE [FLAVIN-CONTAINING] B"/>
    <property type="match status" value="1"/>
</dbReference>
<feature type="domain" description="Amine oxidase" evidence="5">
    <location>
        <begin position="79"/>
        <end position="514"/>
    </location>
</feature>
<feature type="binding site" evidence="4">
    <location>
        <position position="406"/>
    </location>
    <ligand>
        <name>substrate</name>
    </ligand>
</feature>
<comment type="cofactor">
    <cofactor evidence="1">
        <name>FAD</name>
        <dbReference type="ChEBI" id="CHEBI:57692"/>
    </cofactor>
</comment>
<keyword evidence="7" id="KW-1185">Reference proteome</keyword>
<keyword evidence="3" id="KW-0560">Oxidoreductase</keyword>
<gene>
    <name evidence="6" type="ORF">GN331_01055</name>
</gene>
<dbReference type="InterPro" id="IPR001613">
    <property type="entry name" value="Flavin_amine_oxidase"/>
</dbReference>
<dbReference type="RefSeq" id="WP_156639544.1">
    <property type="nucleotide sequence ID" value="NZ_WOXT01000001.1"/>
</dbReference>
<name>A0A7C9HKH1_9GAMM</name>
<dbReference type="GO" id="GO:0016491">
    <property type="term" value="F:oxidoreductase activity"/>
    <property type="evidence" value="ECO:0007669"/>
    <property type="project" value="UniProtKB-KW"/>
</dbReference>
<evidence type="ECO:0000256" key="3">
    <source>
        <dbReference type="ARBA" id="ARBA00023002"/>
    </source>
</evidence>
<comment type="similarity">
    <text evidence="2">Belongs to the flavin monoamine oxidase family.</text>
</comment>
<dbReference type="AlphaFoldDB" id="A0A7C9HKH1"/>
<evidence type="ECO:0000313" key="6">
    <source>
        <dbReference type="EMBL" id="MUV12790.1"/>
    </source>
</evidence>
<evidence type="ECO:0000256" key="1">
    <source>
        <dbReference type="ARBA" id="ARBA00001974"/>
    </source>
</evidence>
<protein>
    <submittedName>
        <fullName evidence="6">NAD(P)-binding protein</fullName>
    </submittedName>
</protein>
<dbReference type="EMBL" id="WOXT01000001">
    <property type="protein sequence ID" value="MUV12790.1"/>
    <property type="molecule type" value="Genomic_DNA"/>
</dbReference>
<dbReference type="SUPFAM" id="SSF54373">
    <property type="entry name" value="FAD-linked reductases, C-terminal domain"/>
    <property type="match status" value="1"/>
</dbReference>
<feature type="binding site" evidence="4">
    <location>
        <begin position="99"/>
        <end position="100"/>
    </location>
    <ligand>
        <name>FAD</name>
        <dbReference type="ChEBI" id="CHEBI:57692"/>
    </ligand>
</feature>
<dbReference type="Gene3D" id="3.90.660.10">
    <property type="match status" value="1"/>
</dbReference>
<evidence type="ECO:0000256" key="2">
    <source>
        <dbReference type="ARBA" id="ARBA00005995"/>
    </source>
</evidence>
<reference evidence="6 7" key="1">
    <citation type="submission" date="2019-12" db="EMBL/GenBank/DDBJ databases">
        <authorList>
            <person name="Xu J."/>
        </authorList>
    </citation>
    <scope>NUCLEOTIDE SEQUENCE [LARGE SCALE GENOMIC DNA]</scope>
    <source>
        <strain evidence="6 7">HX-5-24</strain>
    </source>
</reference>
<evidence type="ECO:0000313" key="7">
    <source>
        <dbReference type="Proteomes" id="UP000479692"/>
    </source>
</evidence>